<evidence type="ECO:0000313" key="2">
    <source>
        <dbReference type="Proteomes" id="UP000005167"/>
    </source>
</evidence>
<dbReference type="Proteomes" id="UP000005167">
    <property type="component" value="Unassembled WGS sequence"/>
</dbReference>
<comment type="caution">
    <text evidence="1">The sequence shown here is derived from an EMBL/GenBank/DDBJ whole genome shotgun (WGS) entry which is preliminary data.</text>
</comment>
<sequence>MATAVRDACIRAALEGYQHAAISGLCHEGAWEAAISAIKMLDLDAVLHESKRD</sequence>
<evidence type="ECO:0000313" key="1">
    <source>
        <dbReference type="EMBL" id="EGW54995.1"/>
    </source>
</evidence>
<reference evidence="1 2" key="1">
    <citation type="journal article" date="2011" name="ISME J.">
        <title>The endosymbionts of the deep-sea tubeworms Riftia pachyptila and Tevnia jerichonana share an identical physiology as revealed by proteogenomic analyses.</title>
        <authorList>
            <person name="Gardebrecht A."/>
            <person name="Markert S."/>
            <person name="Felbeck H."/>
            <person name="Thuermer A."/>
            <person name="Albrecht D."/>
            <person name="Wollherr A."/>
            <person name="Kabisch J."/>
            <person name="Lehmann R."/>
            <person name="Daniel R."/>
            <person name="Liesegang H."/>
            <person name="Hecker M."/>
            <person name="Sievert S.M."/>
            <person name="Schweder T."/>
        </authorList>
    </citation>
    <scope>NUCLEOTIDE SEQUENCE [LARGE SCALE GENOMIC DNA]</scope>
</reference>
<name>G2FE11_9GAMM</name>
<proteinExistence type="predicted"/>
<organism evidence="1 2">
    <name type="scientific">endosymbiont of Tevnia jerichonana</name>
    <name type="common">vent Tica</name>
    <dbReference type="NCBI Taxonomy" id="1049564"/>
    <lineage>
        <taxon>Bacteria</taxon>
        <taxon>Pseudomonadati</taxon>
        <taxon>Pseudomonadota</taxon>
        <taxon>Gammaproteobacteria</taxon>
        <taxon>sulfur-oxidizing symbionts</taxon>
    </lineage>
</organism>
<dbReference type="AlphaFoldDB" id="G2FE11"/>
<dbReference type="EMBL" id="AFZB01000007">
    <property type="protein sequence ID" value="EGW54995.1"/>
    <property type="molecule type" value="Genomic_DNA"/>
</dbReference>
<protein>
    <recommendedName>
        <fullName evidence="3">Acetyltransferase</fullName>
    </recommendedName>
</protein>
<keyword evidence="2" id="KW-1185">Reference proteome</keyword>
<evidence type="ECO:0008006" key="3">
    <source>
        <dbReference type="Google" id="ProtNLM"/>
    </source>
</evidence>
<gene>
    <name evidence="1" type="ORF">TevJSym_ag00730</name>
</gene>
<accession>G2FE11</accession>